<name>A0A381XUC6_9ZZZZ</name>
<organism evidence="1">
    <name type="scientific">marine metagenome</name>
    <dbReference type="NCBI Taxonomy" id="408172"/>
    <lineage>
        <taxon>unclassified sequences</taxon>
        <taxon>metagenomes</taxon>
        <taxon>ecological metagenomes</taxon>
    </lineage>
</organism>
<dbReference type="EMBL" id="UINC01016333">
    <property type="protein sequence ID" value="SVA68072.1"/>
    <property type="molecule type" value="Genomic_DNA"/>
</dbReference>
<sequence length="105" mass="11854">MEEKEIQALVLKEFDDEVNLRPLNGFKLDFSANPGFKKIFFSASCDCGTAALLSLEISENKTDDEIVDALPSLVERIEMQEKSFRRMDCSMHSMMRTGSIPDNVS</sequence>
<protein>
    <submittedName>
        <fullName evidence="1">Uncharacterized protein</fullName>
    </submittedName>
</protein>
<dbReference type="AlphaFoldDB" id="A0A381XUC6"/>
<proteinExistence type="predicted"/>
<evidence type="ECO:0000313" key="1">
    <source>
        <dbReference type="EMBL" id="SVA68072.1"/>
    </source>
</evidence>
<accession>A0A381XUC6</accession>
<reference evidence="1" key="1">
    <citation type="submission" date="2018-05" db="EMBL/GenBank/DDBJ databases">
        <authorList>
            <person name="Lanie J.A."/>
            <person name="Ng W.-L."/>
            <person name="Kazmierczak K.M."/>
            <person name="Andrzejewski T.M."/>
            <person name="Davidsen T.M."/>
            <person name="Wayne K.J."/>
            <person name="Tettelin H."/>
            <person name="Glass J.I."/>
            <person name="Rusch D."/>
            <person name="Podicherti R."/>
            <person name="Tsui H.-C.T."/>
            <person name="Winkler M.E."/>
        </authorList>
    </citation>
    <scope>NUCLEOTIDE SEQUENCE</scope>
</reference>
<gene>
    <name evidence="1" type="ORF">METZ01_LOCUS120926</name>
</gene>